<evidence type="ECO:0000256" key="1">
    <source>
        <dbReference type="ARBA" id="ARBA00022741"/>
    </source>
</evidence>
<dbReference type="PANTHER" id="PTHR43158:SF1">
    <property type="entry name" value="ABC TRANSPORTER, ATP-BINDING PROTEIN"/>
    <property type="match status" value="1"/>
</dbReference>
<feature type="domain" description="ABC transporter" evidence="3">
    <location>
        <begin position="6"/>
        <end position="229"/>
    </location>
</feature>
<dbReference type="InterPro" id="IPR003593">
    <property type="entry name" value="AAA+_ATPase"/>
</dbReference>
<comment type="caution">
    <text evidence="4">The sequence shown here is derived from an EMBL/GenBank/DDBJ whole genome shotgun (WGS) entry which is preliminary data.</text>
</comment>
<dbReference type="EMBL" id="JBHTCO010000041">
    <property type="protein sequence ID" value="MFC7394950.1"/>
    <property type="molecule type" value="Genomic_DNA"/>
</dbReference>
<keyword evidence="5" id="KW-1185">Reference proteome</keyword>
<dbReference type="SMART" id="SM00382">
    <property type="entry name" value="AAA"/>
    <property type="match status" value="1"/>
</dbReference>
<dbReference type="PANTHER" id="PTHR43158">
    <property type="entry name" value="SKFA PEPTIDE EXPORT ATP-BINDING PROTEIN SKFE"/>
    <property type="match status" value="1"/>
</dbReference>
<dbReference type="Gene3D" id="3.40.50.300">
    <property type="entry name" value="P-loop containing nucleotide triphosphate hydrolases"/>
    <property type="match status" value="1"/>
</dbReference>
<keyword evidence="1" id="KW-0547">Nucleotide-binding</keyword>
<dbReference type="CDD" id="cd03230">
    <property type="entry name" value="ABC_DR_subfamily_A"/>
    <property type="match status" value="1"/>
</dbReference>
<dbReference type="PROSITE" id="PS50893">
    <property type="entry name" value="ABC_TRANSPORTER_2"/>
    <property type="match status" value="1"/>
</dbReference>
<protein>
    <submittedName>
        <fullName evidence="4">ABC transporter ATP-binding protein</fullName>
    </submittedName>
</protein>
<evidence type="ECO:0000259" key="3">
    <source>
        <dbReference type="PROSITE" id="PS50893"/>
    </source>
</evidence>
<dbReference type="SUPFAM" id="SSF52540">
    <property type="entry name" value="P-loop containing nucleoside triphosphate hydrolases"/>
    <property type="match status" value="1"/>
</dbReference>
<dbReference type="InterPro" id="IPR027417">
    <property type="entry name" value="P-loop_NTPase"/>
</dbReference>
<dbReference type="Proteomes" id="UP001596505">
    <property type="component" value="Unassembled WGS sequence"/>
</dbReference>
<gene>
    <name evidence="4" type="ORF">ACFQRG_18725</name>
</gene>
<evidence type="ECO:0000313" key="5">
    <source>
        <dbReference type="Proteomes" id="UP001596505"/>
    </source>
</evidence>
<accession>A0ABW2Q4H0</accession>
<proteinExistence type="predicted"/>
<sequence>MTTAAVNCNQIAKRYGDKYALEELSISIPENKIVGILGPNGSGKSTLFRMITGLVKPDSGEIEVLGKTPGWKTNRDIAYLPDRARWYPNQTVADAFQWAEQLLPGFDMDNAKDLANFMEMDLDLRANGMSRGQEARLMLILCMARNVPLVILDEPFSGIDVISRERIIEGMIDYLSDRDQTILISTHEIYEVEGMFDYAIFLNQGKAILSEDVEELRAQYGSMHDIFRQFYGLQKGGF</sequence>
<evidence type="ECO:0000313" key="4">
    <source>
        <dbReference type="EMBL" id="MFC7394950.1"/>
    </source>
</evidence>
<dbReference type="Pfam" id="PF00005">
    <property type="entry name" value="ABC_tran"/>
    <property type="match status" value="1"/>
</dbReference>
<name>A0ABW2Q4H0_9BACL</name>
<dbReference type="GO" id="GO:0005524">
    <property type="term" value="F:ATP binding"/>
    <property type="evidence" value="ECO:0007669"/>
    <property type="project" value="UniProtKB-KW"/>
</dbReference>
<reference evidence="5" key="1">
    <citation type="journal article" date="2019" name="Int. J. Syst. Evol. Microbiol.">
        <title>The Global Catalogue of Microorganisms (GCM) 10K type strain sequencing project: providing services to taxonomists for standard genome sequencing and annotation.</title>
        <authorList>
            <consortium name="The Broad Institute Genomics Platform"/>
            <consortium name="The Broad Institute Genome Sequencing Center for Infectious Disease"/>
            <person name="Wu L."/>
            <person name="Ma J."/>
        </authorList>
    </citation>
    <scope>NUCLEOTIDE SEQUENCE [LARGE SCALE GENOMIC DNA]</scope>
    <source>
        <strain evidence="5">CGMCC 1.16305</strain>
    </source>
</reference>
<organism evidence="4 5">
    <name type="scientific">Scopulibacillus cellulosilyticus</name>
    <dbReference type="NCBI Taxonomy" id="2665665"/>
    <lineage>
        <taxon>Bacteria</taxon>
        <taxon>Bacillati</taxon>
        <taxon>Bacillota</taxon>
        <taxon>Bacilli</taxon>
        <taxon>Bacillales</taxon>
        <taxon>Sporolactobacillaceae</taxon>
        <taxon>Scopulibacillus</taxon>
    </lineage>
</organism>
<dbReference type="InterPro" id="IPR003439">
    <property type="entry name" value="ABC_transporter-like_ATP-bd"/>
</dbReference>
<evidence type="ECO:0000256" key="2">
    <source>
        <dbReference type="ARBA" id="ARBA00022840"/>
    </source>
</evidence>
<dbReference type="RefSeq" id="WP_380968952.1">
    <property type="nucleotide sequence ID" value="NZ_JBHTCO010000041.1"/>
</dbReference>
<keyword evidence="2 4" id="KW-0067">ATP-binding</keyword>